<evidence type="ECO:0000256" key="2">
    <source>
        <dbReference type="ARBA" id="ARBA00007797"/>
    </source>
</evidence>
<dbReference type="GO" id="GO:0031965">
    <property type="term" value="C:nuclear membrane"/>
    <property type="evidence" value="ECO:0007669"/>
    <property type="project" value="UniProtKB-SubCell"/>
</dbReference>
<dbReference type="InterPro" id="IPR027193">
    <property type="entry name" value="Noc4"/>
</dbReference>
<dbReference type="GO" id="GO:0042254">
    <property type="term" value="P:ribosome biogenesis"/>
    <property type="evidence" value="ECO:0007669"/>
    <property type="project" value="InterPro"/>
</dbReference>
<feature type="transmembrane region" description="Helical" evidence="5">
    <location>
        <begin position="372"/>
        <end position="391"/>
    </location>
</feature>
<keyword evidence="3 5" id="KW-0812">Transmembrane</keyword>
<gene>
    <name evidence="7" type="ORF">BB558_001200</name>
</gene>
<evidence type="ECO:0000256" key="4">
    <source>
        <dbReference type="ARBA" id="ARBA00022989"/>
    </source>
</evidence>
<protein>
    <recommendedName>
        <fullName evidence="6">CCAAT-binding factor domain-containing protein</fullName>
    </recommendedName>
</protein>
<name>A0A2U1JC15_SMIAN</name>
<proteinExistence type="inferred from homology"/>
<evidence type="ECO:0000256" key="1">
    <source>
        <dbReference type="ARBA" id="ARBA00004232"/>
    </source>
</evidence>
<sequence>MSSKRKREGSTKAQDTKTLEQIKLWEVEFHKDTKNINNLGLLLNLKTDSVEVLHSQLSSLTRIFSKLMDSDQIKSSKNLDLDSAFDSVTELDETEKKSVLGTWLSKLYRTFLKKLVSSLEHQEVAIQISSLRLLMNLLQKEGAFLHRCNTVYSFPNILYSEIINRVLTGSGISNQVITTIIDSYLNQYSDLRFYGFKAISNSISTEIKPQKKKSGNQNKKNLEISETKIVAERVFLLLSKLLVQEDDNVPDSYWIAIPKNLERKAKVFSPMSFKNNFQEAWLAYMRLPLTSELYKQTLLILHRRILPGMVDPLTLMDFLSVAYDSGGPVSLLALNGLFTLITKYNLTYPEFYTKLYALLDNNLLHVKYRSRFFRLLDTFLLSTHLSTYLVAAFIKRMARLCLFATPAGIAVVVPFIYNLFKRHPSCMVLIHRVDDEDEEGEVDSDKNVAEMMRCDPYNENERDPSKCNAINSSIWELVTIQNHYYTNISTIACVFNEPFTKPEYILEDFLDHTYSTMFAAETGRKIKKAPALSNPGPTTLIRDGEVLSSLLDF</sequence>
<dbReference type="EMBL" id="MBFU01000067">
    <property type="protein sequence ID" value="PWA02636.1"/>
    <property type="molecule type" value="Genomic_DNA"/>
</dbReference>
<reference evidence="7 8" key="1">
    <citation type="journal article" date="2018" name="MBio">
        <title>Comparative Genomics Reveals the Core Gene Toolbox for the Fungus-Insect Symbiosis.</title>
        <authorList>
            <person name="Wang Y."/>
            <person name="Stata M."/>
            <person name="Wang W."/>
            <person name="Stajich J.E."/>
            <person name="White M.M."/>
            <person name="Moncalvo J.M."/>
        </authorList>
    </citation>
    <scope>NUCLEOTIDE SEQUENCE [LARGE SCALE GENOMIC DNA]</scope>
    <source>
        <strain evidence="7 8">AUS-126-30</strain>
    </source>
</reference>
<comment type="similarity">
    <text evidence="2">Belongs to the CBF/MAK21 family.</text>
</comment>
<organism evidence="7 8">
    <name type="scientific">Smittium angustum</name>
    <dbReference type="NCBI Taxonomy" id="133377"/>
    <lineage>
        <taxon>Eukaryota</taxon>
        <taxon>Fungi</taxon>
        <taxon>Fungi incertae sedis</taxon>
        <taxon>Zoopagomycota</taxon>
        <taxon>Kickxellomycotina</taxon>
        <taxon>Harpellomycetes</taxon>
        <taxon>Harpellales</taxon>
        <taxon>Legeriomycetaceae</taxon>
        <taxon>Smittium</taxon>
    </lineage>
</organism>
<dbReference type="PANTHER" id="PTHR12455:SF0">
    <property type="entry name" value="NUCLEOLAR COMPLEX PROTEIN 4 HOMOLOG"/>
    <property type="match status" value="1"/>
</dbReference>
<dbReference type="InterPro" id="IPR016024">
    <property type="entry name" value="ARM-type_fold"/>
</dbReference>
<keyword evidence="5" id="KW-0472">Membrane</keyword>
<keyword evidence="8" id="KW-1185">Reference proteome</keyword>
<evidence type="ECO:0000259" key="6">
    <source>
        <dbReference type="Pfam" id="PF03914"/>
    </source>
</evidence>
<feature type="transmembrane region" description="Helical" evidence="5">
    <location>
        <begin position="397"/>
        <end position="420"/>
    </location>
</feature>
<dbReference type="GO" id="GO:0032040">
    <property type="term" value="C:small-subunit processome"/>
    <property type="evidence" value="ECO:0007669"/>
    <property type="project" value="TreeGrafter"/>
</dbReference>
<dbReference type="SUPFAM" id="SSF48371">
    <property type="entry name" value="ARM repeat"/>
    <property type="match status" value="1"/>
</dbReference>
<dbReference type="Pfam" id="PF03914">
    <property type="entry name" value="CBF"/>
    <property type="match status" value="1"/>
</dbReference>
<dbReference type="Proteomes" id="UP000245591">
    <property type="component" value="Unassembled WGS sequence"/>
</dbReference>
<evidence type="ECO:0000256" key="5">
    <source>
        <dbReference type="SAM" id="Phobius"/>
    </source>
</evidence>
<dbReference type="AlphaFoldDB" id="A0A2U1JC15"/>
<feature type="domain" description="CCAAT-binding factor" evidence="6">
    <location>
        <begin position="330"/>
        <end position="492"/>
    </location>
</feature>
<comment type="subcellular location">
    <subcellularLocation>
        <location evidence="1">Nucleus membrane</location>
        <topology evidence="1">Multi-pass membrane protein</topology>
    </subcellularLocation>
</comment>
<dbReference type="GO" id="GO:0030692">
    <property type="term" value="C:Noc4p-Nop14p complex"/>
    <property type="evidence" value="ECO:0007669"/>
    <property type="project" value="TreeGrafter"/>
</dbReference>
<evidence type="ECO:0000256" key="3">
    <source>
        <dbReference type="ARBA" id="ARBA00022692"/>
    </source>
</evidence>
<keyword evidence="4 5" id="KW-1133">Transmembrane helix</keyword>
<evidence type="ECO:0000313" key="8">
    <source>
        <dbReference type="Proteomes" id="UP000245591"/>
    </source>
</evidence>
<comment type="caution">
    <text evidence="7">The sequence shown here is derived from an EMBL/GenBank/DDBJ whole genome shotgun (WGS) entry which is preliminary data.</text>
</comment>
<dbReference type="PANTHER" id="PTHR12455">
    <property type="entry name" value="NUCLEOLAR COMPLEX PROTEIN 4"/>
    <property type="match status" value="1"/>
</dbReference>
<evidence type="ECO:0000313" key="7">
    <source>
        <dbReference type="EMBL" id="PWA02636.1"/>
    </source>
</evidence>
<accession>A0A2U1JC15</accession>
<dbReference type="InterPro" id="IPR005612">
    <property type="entry name" value="CCAAT-binding_factor"/>
</dbReference>